<name>A0A8S3QLH3_MYTED</name>
<dbReference type="Pfam" id="PF25793">
    <property type="entry name" value="WHD_2nd_NFRKB"/>
    <property type="match status" value="1"/>
</dbReference>
<evidence type="ECO:0000313" key="5">
    <source>
        <dbReference type="EMBL" id="CAG2195768.1"/>
    </source>
</evidence>
<feature type="compositionally biased region" description="Polar residues" evidence="3">
    <location>
        <begin position="948"/>
        <end position="963"/>
    </location>
</feature>
<sequence>MWDPSGEEEEDSRWGCAAPKLGGKKLEQCLVGKQEIMLPEALTEQKHVFDEVMSVDTWKNALNPAQREHLMKFLPSFPEKDKEEKELTVKKLFSGENIKFGNPAQQFHTKLKGGFFSPDIARYSGMIKNVKFREYEFRQQKYYGDLLRDILLSRQKVLGQMKNLPQDERLKFDHKPPQPDPKEKTIEHRSRKKFYSCIVFILNTYTLVNISVPFRDKQMIAKEVRQECGVEDTSSEEEEYTNPAQKSKKQLFKSLCPIPSPEPTIPSVVATYDVKPSLNGDLTSDEEHKGPSNAKYQRPISPIDVTEEDYSQLLKNHRRKHKECDIMECPELDIQNVTLEEIMSRCQAHKKSPKIQPASTNSSMSLSKRKKLRMKERAEKKLKKEKDIRSEQSTPSRSNFTDEEGSGIGDSFFKTEIDNMSEYSLPESYRSNTIIANRTTSLVCTAKIEEKVRELQESPSWSSMAWTKLETNWVDTVTSALKFLAGELIGAVPDNFVPFLDYKERAQQWTWIGAGRDSDDKLAQFFKHWMTNKKLTGTEEDGRDGSPHLLDRKKTTFVVRATTEEEKGLFREQERRRIENPHKSFTYKLHGYESVVGPVKGVYTKESALNKAREHALLVSSRPAFVTILTLVRDASARLPNGEGTRGDICELLKDSQYLAPGVTDAQLNVVVSGALDRLHSEKDPCVKYDVNRKLWIYLHRNRTENEFERIHQAHGAAQKAKKSLAQTSKPKSSKAKLKDTAAQQNAQTVTSLKTSVNSNPESLSSPQPMSSAVQSPKINNPLVNQSPRASNVGARTVAAALKNATAANATQSSVNVTLPITTIASTRANQVTSANIMSSPTGATIRFQLQQYQLQQLQQQKQLQQKLQQVAAAQQASNAAKLAKSGNDMTSPQPTNVTQLKGENLLKQLPLSILQSLQASVADASSPVSQAITQSLASAIRPQLIQRQASSGSPVPQQSPAGTPTPGSPVPTRLHTPQSGVVTATSLSSLIQSSGAGAPLVARLVQQIGGNQMVNVSNLLAAQRAQNPNQGSLTNATLKIQGGNVMAGKPIHLTGKPRGQIVHIAGKGQQQMGLIQGGLPTISIIPQAGGTGVMTLAQNKSPVSGHSEANRTGSPLTTVITTGVSSSVSQQKVVTPSHPGIMVTQLTPGNLALRQGTNPQTKVVTAGQSGLLSTQFLVPSGSAASQSQLTQHGGAAPIFMTAAGAKPGQNIQVVRTMLGQQAGLKPGQATLLISQPNLQQSGANIVSTGQIVHNTAAVQGKAGAKNKTTPVYARIITPPAGMRLATVGAAAGQSNQNVGMIQTVNKLISTGNVSIATTHPGDGDHVIVSKTSDNKEGNS</sequence>
<evidence type="ECO:0000256" key="1">
    <source>
        <dbReference type="ARBA" id="ARBA00004123"/>
    </source>
</evidence>
<feature type="region of interest" description="Disordered" evidence="3">
    <location>
        <begin position="713"/>
        <end position="779"/>
    </location>
</feature>
<dbReference type="Proteomes" id="UP000683360">
    <property type="component" value="Unassembled WGS sequence"/>
</dbReference>
<dbReference type="CDD" id="cd21865">
    <property type="entry name" value="DEUBAD_NFRKB"/>
    <property type="match status" value="1"/>
</dbReference>
<keyword evidence="2" id="KW-0539">Nucleus</keyword>
<keyword evidence="6" id="KW-1185">Reference proteome</keyword>
<dbReference type="InterPro" id="IPR044867">
    <property type="entry name" value="DEUBAD_dom"/>
</dbReference>
<comment type="subcellular location">
    <subcellularLocation>
        <location evidence="1">Nucleus</location>
    </subcellularLocation>
</comment>
<dbReference type="OrthoDB" id="70874at2759"/>
<dbReference type="InterPro" id="IPR024867">
    <property type="entry name" value="NFRKB"/>
</dbReference>
<dbReference type="GO" id="GO:0002020">
    <property type="term" value="F:protease binding"/>
    <property type="evidence" value="ECO:0007669"/>
    <property type="project" value="TreeGrafter"/>
</dbReference>
<feature type="region of interest" description="Disordered" evidence="3">
    <location>
        <begin position="1320"/>
        <end position="1340"/>
    </location>
</feature>
<evidence type="ECO:0000256" key="3">
    <source>
        <dbReference type="SAM" id="MobiDB-lite"/>
    </source>
</evidence>
<dbReference type="InterPro" id="IPR057748">
    <property type="entry name" value="NFRKB_WH_2"/>
</dbReference>
<feature type="region of interest" description="Disordered" evidence="3">
    <location>
        <begin position="348"/>
        <end position="411"/>
    </location>
</feature>
<evidence type="ECO:0000256" key="2">
    <source>
        <dbReference type="ARBA" id="ARBA00023242"/>
    </source>
</evidence>
<dbReference type="PROSITE" id="PS51916">
    <property type="entry name" value="DEUBAD"/>
    <property type="match status" value="1"/>
</dbReference>
<gene>
    <name evidence="5" type="ORF">MEDL_10707</name>
</gene>
<protein>
    <submittedName>
        <fullName evidence="5">NFRKB</fullName>
    </submittedName>
</protein>
<feature type="compositionally biased region" description="Basic and acidic residues" evidence="3">
    <location>
        <begin position="375"/>
        <end position="390"/>
    </location>
</feature>
<dbReference type="EMBL" id="CAJPWZ010000533">
    <property type="protein sequence ID" value="CAG2195768.1"/>
    <property type="molecule type" value="Genomic_DNA"/>
</dbReference>
<organism evidence="5 6">
    <name type="scientific">Mytilus edulis</name>
    <name type="common">Blue mussel</name>
    <dbReference type="NCBI Taxonomy" id="6550"/>
    <lineage>
        <taxon>Eukaryota</taxon>
        <taxon>Metazoa</taxon>
        <taxon>Spiralia</taxon>
        <taxon>Lophotrochozoa</taxon>
        <taxon>Mollusca</taxon>
        <taxon>Bivalvia</taxon>
        <taxon>Autobranchia</taxon>
        <taxon>Pteriomorphia</taxon>
        <taxon>Mytilida</taxon>
        <taxon>Mytiloidea</taxon>
        <taxon>Mytilidae</taxon>
        <taxon>Mytilinae</taxon>
        <taxon>Mytilus</taxon>
    </lineage>
</organism>
<dbReference type="GO" id="GO:0031011">
    <property type="term" value="C:Ino80 complex"/>
    <property type="evidence" value="ECO:0007669"/>
    <property type="project" value="InterPro"/>
</dbReference>
<feature type="region of interest" description="Disordered" evidence="3">
    <location>
        <begin position="166"/>
        <end position="186"/>
    </location>
</feature>
<dbReference type="InterPro" id="IPR025220">
    <property type="entry name" value="NFRKB_WH_1"/>
</dbReference>
<dbReference type="Gene3D" id="1.10.10.2430">
    <property type="entry name" value="NFRKB winged helix-like domain"/>
    <property type="match status" value="1"/>
</dbReference>
<feature type="region of interest" description="Disordered" evidence="3">
    <location>
        <begin position="278"/>
        <end position="298"/>
    </location>
</feature>
<proteinExistence type="predicted"/>
<evidence type="ECO:0000313" key="6">
    <source>
        <dbReference type="Proteomes" id="UP000683360"/>
    </source>
</evidence>
<dbReference type="Pfam" id="PF14465">
    <property type="entry name" value="WHD_1st_NFRKB"/>
    <property type="match status" value="1"/>
</dbReference>
<feature type="domain" description="DEUBAD" evidence="4">
    <location>
        <begin position="39"/>
        <end position="156"/>
    </location>
</feature>
<dbReference type="PANTHER" id="PTHR13052">
    <property type="entry name" value="NFRKB-RELATED"/>
    <property type="match status" value="1"/>
</dbReference>
<dbReference type="PANTHER" id="PTHR13052:SF3">
    <property type="entry name" value="NUCLEAR FACTOR RELATED TO KAPPA-B-BINDING PROTEIN"/>
    <property type="match status" value="1"/>
</dbReference>
<accession>A0A8S3QLH3</accession>
<comment type="caution">
    <text evidence="5">The sequence shown here is derived from an EMBL/GenBank/DDBJ whole genome shotgun (WGS) entry which is preliminary data.</text>
</comment>
<evidence type="ECO:0000259" key="4">
    <source>
        <dbReference type="PROSITE" id="PS51916"/>
    </source>
</evidence>
<dbReference type="InterPro" id="IPR038106">
    <property type="entry name" value="NFRKB_winged_sf"/>
</dbReference>
<reference evidence="5" key="1">
    <citation type="submission" date="2021-03" db="EMBL/GenBank/DDBJ databases">
        <authorList>
            <person name="Bekaert M."/>
        </authorList>
    </citation>
    <scope>NUCLEOTIDE SEQUENCE</scope>
</reference>
<feature type="compositionally biased region" description="Polar residues" evidence="3">
    <location>
        <begin position="742"/>
        <end position="779"/>
    </location>
</feature>
<feature type="compositionally biased region" description="Basic and acidic residues" evidence="3">
    <location>
        <begin position="1322"/>
        <end position="1340"/>
    </location>
</feature>
<feature type="region of interest" description="Disordered" evidence="3">
    <location>
        <begin position="948"/>
        <end position="978"/>
    </location>
</feature>